<dbReference type="Proteomes" id="UP000193431">
    <property type="component" value="Chromosome"/>
</dbReference>
<evidence type="ECO:0000313" key="1">
    <source>
        <dbReference type="EMBL" id="ARN77077.1"/>
    </source>
</evidence>
<dbReference type="EMBL" id="CP019344">
    <property type="protein sequence ID" value="ARN77077.1"/>
    <property type="molecule type" value="Genomic_DNA"/>
</dbReference>
<gene>
    <name evidence="1" type="ORF">BST97_03160</name>
</gene>
<evidence type="ECO:0000313" key="2">
    <source>
        <dbReference type="Proteomes" id="UP000193431"/>
    </source>
</evidence>
<keyword evidence="2" id="KW-1185">Reference proteome</keyword>
<accession>A0A1W6MHM4</accession>
<protein>
    <submittedName>
        <fullName evidence="1">Uncharacterized protein</fullName>
    </submittedName>
</protein>
<name>A0A1W6MHM4_9FLAO</name>
<proteinExistence type="predicted"/>
<organism evidence="1 2">
    <name type="scientific">Nonlabens spongiae</name>
    <dbReference type="NCBI Taxonomy" id="331648"/>
    <lineage>
        <taxon>Bacteria</taxon>
        <taxon>Pseudomonadati</taxon>
        <taxon>Bacteroidota</taxon>
        <taxon>Flavobacteriia</taxon>
        <taxon>Flavobacteriales</taxon>
        <taxon>Flavobacteriaceae</taxon>
        <taxon>Nonlabens</taxon>
    </lineage>
</organism>
<sequence length="67" mass="7956">MINIGRQLIAIQEIINVPIRGFLTRSRETSKNDLIISFIGSFEVFYNLFFHHKNNIFRKLYPEQSNI</sequence>
<reference evidence="1 2" key="1">
    <citation type="submission" date="2016-11" db="EMBL/GenBank/DDBJ databases">
        <title>Trade-off between light-utilization and light-protection in marine flavobacteria.</title>
        <authorList>
            <person name="Kumagai Y."/>
        </authorList>
    </citation>
    <scope>NUCLEOTIDE SEQUENCE [LARGE SCALE GENOMIC DNA]</scope>
    <source>
        <strain evidence="1 2">JCM 13191</strain>
    </source>
</reference>
<dbReference type="AlphaFoldDB" id="A0A1W6MHM4"/>